<dbReference type="AlphaFoldDB" id="A0A849KC94"/>
<dbReference type="InterPro" id="IPR010126">
    <property type="entry name" value="Esterase_phb"/>
</dbReference>
<sequence length="368" mass="39269">MGFDPAALQRATQLTREGRLMDATRAIQEALGNGGFASPETSHAPPPTWAAKDDVTDVEYREVSSVPMIETRAAPASARPARDASFTAHVFAFGGHRWRYRLYEPRRADPAALLPVLVMLHGCKQDSEDFARGTGMNAVAERDGFLVVYPEQLRKSNQMGCWNWFEAQHQRRGAGEPAMIAALVQAVVASHGGDPKRVYVAGLSAGGAMAAILGELYPDVFAAVGVHSGLPAGSASDVPSAFSAMRKGPSPHAVVGRRAVAIPTIVFHGSSDKTVAPGNGQAIVQQQLAAHATGGTWLEREEARPAQAQRAATREQWLDDQGQVRLESWRIAGGPHAWSGGHASGSFTDPQGPAASEAMARFFLRHAR</sequence>
<keyword evidence="1" id="KW-0732">Signal</keyword>
<dbReference type="GO" id="GO:0005576">
    <property type="term" value="C:extracellular region"/>
    <property type="evidence" value="ECO:0007669"/>
    <property type="project" value="InterPro"/>
</dbReference>
<comment type="caution">
    <text evidence="3">The sequence shown here is derived from an EMBL/GenBank/DDBJ whole genome shotgun (WGS) entry which is preliminary data.</text>
</comment>
<proteinExistence type="predicted"/>
<evidence type="ECO:0000256" key="1">
    <source>
        <dbReference type="ARBA" id="ARBA00022729"/>
    </source>
</evidence>
<dbReference type="PANTHER" id="PTHR43037:SF1">
    <property type="entry name" value="BLL1128 PROTEIN"/>
    <property type="match status" value="1"/>
</dbReference>
<dbReference type="SUPFAM" id="SSF53474">
    <property type="entry name" value="alpha/beta-Hydrolases"/>
    <property type="match status" value="2"/>
</dbReference>
<dbReference type="InterPro" id="IPR050955">
    <property type="entry name" value="Plant_Biomass_Hydrol_Est"/>
</dbReference>
<dbReference type="NCBIfam" id="TIGR01840">
    <property type="entry name" value="esterase_phb"/>
    <property type="match status" value="1"/>
</dbReference>
<dbReference type="Pfam" id="PF10503">
    <property type="entry name" value="Esterase_PHB"/>
    <property type="match status" value="1"/>
</dbReference>
<reference evidence="3 4" key="2">
    <citation type="submission" date="2020-06" db="EMBL/GenBank/DDBJ databases">
        <title>Ramlibacter rhizophilus sp. nov., isolated from rhizosphere soil of national flower Mugunghwa from South Korea.</title>
        <authorList>
            <person name="Zheng-Fei Y."/>
            <person name="Huan T."/>
        </authorList>
    </citation>
    <scope>NUCLEOTIDE SEQUENCE [LARGE SCALE GENOMIC DNA]</scope>
    <source>
        <strain evidence="3 4">B156</strain>
    </source>
</reference>
<evidence type="ECO:0000313" key="3">
    <source>
        <dbReference type="EMBL" id="NNU43116.1"/>
    </source>
</evidence>
<dbReference type="Gene3D" id="3.40.50.1820">
    <property type="entry name" value="alpha/beta hydrolase"/>
    <property type="match status" value="1"/>
</dbReference>
<dbReference type="PANTHER" id="PTHR43037">
    <property type="entry name" value="UNNAMED PRODUCT-RELATED"/>
    <property type="match status" value="1"/>
</dbReference>
<name>A0A849KC94_9BURK</name>
<protein>
    <submittedName>
        <fullName evidence="3">PHB depolymerase family esterase</fullName>
    </submittedName>
</protein>
<dbReference type="GO" id="GO:0016787">
    <property type="term" value="F:hydrolase activity"/>
    <property type="evidence" value="ECO:0007669"/>
    <property type="project" value="UniProtKB-KW"/>
</dbReference>
<keyword evidence="4" id="KW-1185">Reference proteome</keyword>
<dbReference type="InterPro" id="IPR029058">
    <property type="entry name" value="AB_hydrolase_fold"/>
</dbReference>
<evidence type="ECO:0000313" key="4">
    <source>
        <dbReference type="Proteomes" id="UP000552954"/>
    </source>
</evidence>
<dbReference type="Proteomes" id="UP000552954">
    <property type="component" value="Unassembled WGS sequence"/>
</dbReference>
<evidence type="ECO:0000256" key="2">
    <source>
        <dbReference type="ARBA" id="ARBA00022801"/>
    </source>
</evidence>
<gene>
    <name evidence="3" type="ORF">HK415_08030</name>
</gene>
<dbReference type="EMBL" id="JABFCS010000001">
    <property type="protein sequence ID" value="NNU43116.1"/>
    <property type="molecule type" value="Genomic_DNA"/>
</dbReference>
<keyword evidence="2" id="KW-0378">Hydrolase</keyword>
<organism evidence="3 4">
    <name type="scientific">Ramlibacter montanisoli</name>
    <dbReference type="NCBI Taxonomy" id="2732512"/>
    <lineage>
        <taxon>Bacteria</taxon>
        <taxon>Pseudomonadati</taxon>
        <taxon>Pseudomonadota</taxon>
        <taxon>Betaproteobacteria</taxon>
        <taxon>Burkholderiales</taxon>
        <taxon>Comamonadaceae</taxon>
        <taxon>Ramlibacter</taxon>
    </lineage>
</organism>
<accession>A0A849KC94</accession>
<reference evidence="3 4" key="1">
    <citation type="submission" date="2020-05" db="EMBL/GenBank/DDBJ databases">
        <authorList>
            <person name="Khan S.A."/>
            <person name="Jeon C.O."/>
            <person name="Chun B.H."/>
        </authorList>
    </citation>
    <scope>NUCLEOTIDE SEQUENCE [LARGE SCALE GENOMIC DNA]</scope>
    <source>
        <strain evidence="3 4">B156</strain>
    </source>
</reference>